<gene>
    <name evidence="6" type="ORF">NSP04_07420</name>
</gene>
<dbReference type="SUPFAM" id="SSF53850">
    <property type="entry name" value="Periplasmic binding protein-like II"/>
    <property type="match status" value="1"/>
</dbReference>
<dbReference type="SUPFAM" id="SSF46785">
    <property type="entry name" value="Winged helix' DNA-binding domain"/>
    <property type="match status" value="1"/>
</dbReference>
<evidence type="ECO:0000256" key="3">
    <source>
        <dbReference type="ARBA" id="ARBA00023125"/>
    </source>
</evidence>
<dbReference type="CDD" id="cd08422">
    <property type="entry name" value="PBP2_CrgA_like"/>
    <property type="match status" value="1"/>
</dbReference>
<dbReference type="InterPro" id="IPR036390">
    <property type="entry name" value="WH_DNA-bd_sf"/>
</dbReference>
<keyword evidence="2" id="KW-0805">Transcription regulation</keyword>
<accession>A0ABT1XH35</accession>
<dbReference type="Pfam" id="PF03466">
    <property type="entry name" value="LysR_substrate"/>
    <property type="match status" value="1"/>
</dbReference>
<dbReference type="Pfam" id="PF00126">
    <property type="entry name" value="HTH_1"/>
    <property type="match status" value="1"/>
</dbReference>
<dbReference type="PROSITE" id="PS50931">
    <property type="entry name" value="HTH_LYSR"/>
    <property type="match status" value="1"/>
</dbReference>
<feature type="domain" description="HTH lysR-type" evidence="5">
    <location>
        <begin position="1"/>
        <end position="59"/>
    </location>
</feature>
<protein>
    <submittedName>
        <fullName evidence="6">LysR family transcriptional regulator</fullName>
    </submittedName>
</protein>
<dbReference type="PANTHER" id="PTHR30537">
    <property type="entry name" value="HTH-TYPE TRANSCRIPTIONAL REGULATOR"/>
    <property type="match status" value="1"/>
</dbReference>
<dbReference type="InterPro" id="IPR005119">
    <property type="entry name" value="LysR_subst-bd"/>
</dbReference>
<dbReference type="InterPro" id="IPR058163">
    <property type="entry name" value="LysR-type_TF_proteobact-type"/>
</dbReference>
<proteinExistence type="inferred from homology"/>
<evidence type="ECO:0000313" key="7">
    <source>
        <dbReference type="Proteomes" id="UP001165267"/>
    </source>
</evidence>
<dbReference type="InterPro" id="IPR036388">
    <property type="entry name" value="WH-like_DNA-bd_sf"/>
</dbReference>
<reference evidence="6" key="1">
    <citation type="submission" date="2022-07" db="EMBL/GenBank/DDBJ databases">
        <authorList>
            <person name="Xamxidin M."/>
        </authorList>
    </citation>
    <scope>NUCLEOTIDE SEQUENCE</scope>
    <source>
        <strain evidence="6">YS8-69</strain>
    </source>
</reference>
<name>A0ABT1XH35_9BURK</name>
<evidence type="ECO:0000259" key="5">
    <source>
        <dbReference type="PROSITE" id="PS50931"/>
    </source>
</evidence>
<dbReference type="Gene3D" id="3.40.190.290">
    <property type="match status" value="1"/>
</dbReference>
<dbReference type="Proteomes" id="UP001165267">
    <property type="component" value="Unassembled WGS sequence"/>
</dbReference>
<keyword evidence="7" id="KW-1185">Reference proteome</keyword>
<dbReference type="EMBL" id="JANKHG010000017">
    <property type="protein sequence ID" value="MCR2746474.1"/>
    <property type="molecule type" value="Genomic_DNA"/>
</dbReference>
<evidence type="ECO:0000256" key="1">
    <source>
        <dbReference type="ARBA" id="ARBA00009437"/>
    </source>
</evidence>
<dbReference type="RefSeq" id="WP_257511713.1">
    <property type="nucleotide sequence ID" value="NZ_JANKHG010000017.1"/>
</dbReference>
<keyword evidence="4" id="KW-0804">Transcription</keyword>
<sequence length="299" mass="32812">MNHFKQISTFVAVSTKGSLSAAAREEGVAPAVISRRLDALEERLGVKLLLRTTRSLNLTHEGSAFLEDCQRILNDLSNAEASVSLGGIKASGHLRVSAPGGFGRAHVAPLIHDFVREHPEVSVSLDLSDRVVDLLNEGIDCAVRIGVLADSSLVGVKLADNQRLVVATPRYLERHGTPHHPDDLLKHNCLNLASSGAPSGWLFTQNGLAVPIRVSGNLACNDGSSILDWVLNDAGLAWRSRWEVQQHLRSGKLVTVLDQFVAPPNAIYAVFPQRKYLPLRVRLWIDFLKHRYSTSAYWN</sequence>
<dbReference type="PANTHER" id="PTHR30537:SF5">
    <property type="entry name" value="HTH-TYPE TRANSCRIPTIONAL ACTIVATOR TTDR-RELATED"/>
    <property type="match status" value="1"/>
</dbReference>
<dbReference type="Gene3D" id="1.10.10.10">
    <property type="entry name" value="Winged helix-like DNA-binding domain superfamily/Winged helix DNA-binding domain"/>
    <property type="match status" value="1"/>
</dbReference>
<evidence type="ECO:0000256" key="4">
    <source>
        <dbReference type="ARBA" id="ARBA00023163"/>
    </source>
</evidence>
<comment type="caution">
    <text evidence="6">The sequence shown here is derived from an EMBL/GenBank/DDBJ whole genome shotgun (WGS) entry which is preliminary data.</text>
</comment>
<dbReference type="InterPro" id="IPR000847">
    <property type="entry name" value="LysR_HTH_N"/>
</dbReference>
<comment type="similarity">
    <text evidence="1">Belongs to the LysR transcriptional regulatory family.</text>
</comment>
<evidence type="ECO:0000313" key="6">
    <source>
        <dbReference type="EMBL" id="MCR2746474.1"/>
    </source>
</evidence>
<organism evidence="6 7">
    <name type="scientific">Limnobacter parvus</name>
    <dbReference type="NCBI Taxonomy" id="2939690"/>
    <lineage>
        <taxon>Bacteria</taxon>
        <taxon>Pseudomonadati</taxon>
        <taxon>Pseudomonadota</taxon>
        <taxon>Betaproteobacteria</taxon>
        <taxon>Burkholderiales</taxon>
        <taxon>Burkholderiaceae</taxon>
        <taxon>Limnobacter</taxon>
    </lineage>
</organism>
<evidence type="ECO:0000256" key="2">
    <source>
        <dbReference type="ARBA" id="ARBA00023015"/>
    </source>
</evidence>
<keyword evidence="3" id="KW-0238">DNA-binding</keyword>